<comment type="caution">
    <text evidence="1">The sequence shown here is derived from an EMBL/GenBank/DDBJ whole genome shotgun (WGS) entry which is preliminary data.</text>
</comment>
<protein>
    <submittedName>
        <fullName evidence="1">Ammonium transporter</fullName>
    </submittedName>
</protein>
<evidence type="ECO:0000313" key="1">
    <source>
        <dbReference type="EMBL" id="KAJ9080003.1"/>
    </source>
</evidence>
<sequence>MESYKEGNIAWMLTATSLVFLMIPGLGYFYSGMAQTKNALSLIMLCCLSVAIVSVEWFVVGYSLAFSKTGGAFIGNFRNAFLMQVLDQPSVGSADIPDVLFMIYQGMFAAITPALAIGAAAERTRMLPSAVFILLWSVLVYNFVACWTWSPNGWSAKLGGLDFAGGTPVHITSGFAALVFSFMVGRREGHGTEEFKPHNMSNVLLGTALLWFGWFGFNGGSALAANVRAVVACVNTNVAASAGGLTWMVIEYYLVDRKYSAFAFCSGAVAGLVAITPAAGFVDIPSSVLFGMVGSVSCAAAVRLKTVMRFDDAVDVFAIHGVGGLVGSLLTGIFARKAIAGLDPSVSIAGGWLDGNWMQVPYQLADCCAGAAWSSLGTFGILFVMNRIPGLQIRASSESENLGLDLAEIGHPAYFFDNASSTCNTPISGRITKEKQGPIPPINEEPITIANH</sequence>
<accession>A0ACC2TZ26</accession>
<gene>
    <name evidence="1" type="primary">MEP2_4</name>
    <name evidence="1" type="ORF">DSO57_1029667</name>
</gene>
<organism evidence="1 2">
    <name type="scientific">Entomophthora muscae</name>
    <dbReference type="NCBI Taxonomy" id="34485"/>
    <lineage>
        <taxon>Eukaryota</taxon>
        <taxon>Fungi</taxon>
        <taxon>Fungi incertae sedis</taxon>
        <taxon>Zoopagomycota</taxon>
        <taxon>Entomophthoromycotina</taxon>
        <taxon>Entomophthoromycetes</taxon>
        <taxon>Entomophthorales</taxon>
        <taxon>Entomophthoraceae</taxon>
        <taxon>Entomophthora</taxon>
    </lineage>
</organism>
<dbReference type="Proteomes" id="UP001165960">
    <property type="component" value="Unassembled WGS sequence"/>
</dbReference>
<keyword evidence="2" id="KW-1185">Reference proteome</keyword>
<proteinExistence type="predicted"/>
<reference evidence="1" key="1">
    <citation type="submission" date="2022-04" db="EMBL/GenBank/DDBJ databases">
        <title>Genome of the entomopathogenic fungus Entomophthora muscae.</title>
        <authorList>
            <person name="Elya C."/>
            <person name="Lovett B.R."/>
            <person name="Lee E."/>
            <person name="Macias A.M."/>
            <person name="Hajek A.E."/>
            <person name="De Bivort B.L."/>
            <person name="Kasson M.T."/>
            <person name="De Fine Licht H.H."/>
            <person name="Stajich J.E."/>
        </authorList>
    </citation>
    <scope>NUCLEOTIDE SEQUENCE</scope>
    <source>
        <strain evidence="1">Berkeley</strain>
    </source>
</reference>
<dbReference type="EMBL" id="QTSX02001618">
    <property type="protein sequence ID" value="KAJ9080003.1"/>
    <property type="molecule type" value="Genomic_DNA"/>
</dbReference>
<evidence type="ECO:0000313" key="2">
    <source>
        <dbReference type="Proteomes" id="UP001165960"/>
    </source>
</evidence>
<name>A0ACC2TZ26_9FUNG</name>